<dbReference type="Proteomes" id="UP000077051">
    <property type="component" value="Unassembled WGS sequence"/>
</dbReference>
<dbReference type="OrthoDB" id="2289345at2759"/>
<dbReference type="STRING" id="747725.A0A162QRL1"/>
<protein>
    <submittedName>
        <fullName evidence="1">Uncharacterized protein</fullName>
    </submittedName>
</protein>
<evidence type="ECO:0000313" key="2">
    <source>
        <dbReference type="Proteomes" id="UP000077051"/>
    </source>
</evidence>
<dbReference type="AlphaFoldDB" id="A0A162QRL1"/>
<comment type="caution">
    <text evidence="1">The sequence shown here is derived from an EMBL/GenBank/DDBJ whole genome shotgun (WGS) entry which is preliminary data.</text>
</comment>
<proteinExistence type="predicted"/>
<keyword evidence="2" id="KW-1185">Reference proteome</keyword>
<dbReference type="EMBL" id="AMYB01000003">
    <property type="protein sequence ID" value="OAD05120.1"/>
    <property type="molecule type" value="Genomic_DNA"/>
</dbReference>
<name>A0A162QRL1_MUCCL</name>
<accession>A0A162QRL1</accession>
<reference evidence="1 2" key="1">
    <citation type="submission" date="2015-06" db="EMBL/GenBank/DDBJ databases">
        <title>Expansion of signal transduction pathways in fungi by whole-genome duplication.</title>
        <authorList>
            <consortium name="DOE Joint Genome Institute"/>
            <person name="Corrochano L.M."/>
            <person name="Kuo A."/>
            <person name="Marcet-Houben M."/>
            <person name="Polaino S."/>
            <person name="Salamov A."/>
            <person name="Villalobos J.M."/>
            <person name="Alvarez M.I."/>
            <person name="Avalos J."/>
            <person name="Benito E.P."/>
            <person name="Benoit I."/>
            <person name="Burger G."/>
            <person name="Camino L.P."/>
            <person name="Canovas D."/>
            <person name="Cerda-Olmedo E."/>
            <person name="Cheng J.-F."/>
            <person name="Dominguez A."/>
            <person name="Elias M."/>
            <person name="Eslava A.P."/>
            <person name="Glaser F."/>
            <person name="Grimwood J."/>
            <person name="Gutierrez G."/>
            <person name="Heitman J."/>
            <person name="Henrissat B."/>
            <person name="Iturriaga E.A."/>
            <person name="Lang B.F."/>
            <person name="Lavin J.L."/>
            <person name="Lee S."/>
            <person name="Li W."/>
            <person name="Lindquist E."/>
            <person name="Lopez-Garcia S."/>
            <person name="Luque E.M."/>
            <person name="Marcos A.T."/>
            <person name="Martin J."/>
            <person name="Mccluskey K."/>
            <person name="Medina H.R."/>
            <person name="Miralles-Duran A."/>
            <person name="Miyazaki A."/>
            <person name="Munoz-Torres E."/>
            <person name="Oguiza J.A."/>
            <person name="Ohm R."/>
            <person name="Olmedo M."/>
            <person name="Orejas M."/>
            <person name="Ortiz-Castellanos L."/>
            <person name="Pisabarro A.G."/>
            <person name="Rodriguez-Romero J."/>
            <person name="Ruiz-Herrera J."/>
            <person name="Ruiz-Vazquez R."/>
            <person name="Sanz C."/>
            <person name="Schackwitz W."/>
            <person name="Schmutz J."/>
            <person name="Shahriari M."/>
            <person name="Shelest E."/>
            <person name="Silva-Franco F."/>
            <person name="Soanes D."/>
            <person name="Syed K."/>
            <person name="Tagua V.G."/>
            <person name="Talbot N.J."/>
            <person name="Thon M."/>
            <person name="De Vries R.P."/>
            <person name="Wiebenga A."/>
            <person name="Yadav J.S."/>
            <person name="Braun E.L."/>
            <person name="Baker S."/>
            <person name="Garre V."/>
            <person name="Horwitz B."/>
            <person name="Torres-Martinez S."/>
            <person name="Idnurm A."/>
            <person name="Herrera-Estrella A."/>
            <person name="Gabaldon T."/>
            <person name="Grigoriev I.V."/>
        </authorList>
    </citation>
    <scope>NUCLEOTIDE SEQUENCE [LARGE SCALE GENOMIC DNA]</scope>
    <source>
        <strain evidence="1 2">CBS 277.49</strain>
    </source>
</reference>
<evidence type="ECO:0000313" key="1">
    <source>
        <dbReference type="EMBL" id="OAD05120.1"/>
    </source>
</evidence>
<gene>
    <name evidence="1" type="ORF">MUCCIDRAFT_108968</name>
</gene>
<organism evidence="1 2">
    <name type="scientific">Mucor lusitanicus CBS 277.49</name>
    <dbReference type="NCBI Taxonomy" id="747725"/>
    <lineage>
        <taxon>Eukaryota</taxon>
        <taxon>Fungi</taxon>
        <taxon>Fungi incertae sedis</taxon>
        <taxon>Mucoromycota</taxon>
        <taxon>Mucoromycotina</taxon>
        <taxon>Mucoromycetes</taxon>
        <taxon>Mucorales</taxon>
        <taxon>Mucorineae</taxon>
        <taxon>Mucoraceae</taxon>
        <taxon>Mucor</taxon>
    </lineage>
</organism>
<sequence length="168" mass="19014">MQLNNSQPDAELLSVAEGHLDDTEGQENLIYQESHTDTTLNQSPASTVEKLLQTPYKTTGKITFDQDGEQSQNPQSNIMHLEAVDNLMKRRTDFKAQVYETCRKGCLLYNEDDTSTECSVCGNPRYNDAFAKKDTPRHSIKLLSIGDVLSKLLTNDSTRQELLYRSQH</sequence>
<dbReference type="VEuPathDB" id="FungiDB:MUCCIDRAFT_108968"/>